<evidence type="ECO:0000313" key="3">
    <source>
        <dbReference type="EMBL" id="TXR52386.1"/>
    </source>
</evidence>
<evidence type="ECO:0000259" key="2">
    <source>
        <dbReference type="Pfam" id="PF03703"/>
    </source>
</evidence>
<dbReference type="PANTHER" id="PTHR34473:SF2">
    <property type="entry name" value="UPF0699 TRANSMEMBRANE PROTEIN YDBT"/>
    <property type="match status" value="1"/>
</dbReference>
<dbReference type="Pfam" id="PF03703">
    <property type="entry name" value="bPH_2"/>
    <property type="match status" value="3"/>
</dbReference>
<comment type="caution">
    <text evidence="3">The sequence shown here is derived from an EMBL/GenBank/DDBJ whole genome shotgun (WGS) entry which is preliminary data.</text>
</comment>
<evidence type="ECO:0000313" key="4">
    <source>
        <dbReference type="Proteomes" id="UP000321234"/>
    </source>
</evidence>
<feature type="transmembrane region" description="Helical" evidence="1">
    <location>
        <begin position="223"/>
        <end position="243"/>
    </location>
</feature>
<dbReference type="Proteomes" id="UP000321234">
    <property type="component" value="Unassembled WGS sequence"/>
</dbReference>
<keyword evidence="1" id="KW-0472">Membrane</keyword>
<gene>
    <name evidence="3" type="ORF">FMM08_20500</name>
</gene>
<dbReference type="InterPro" id="IPR005182">
    <property type="entry name" value="YdbS-like_PH"/>
</dbReference>
<dbReference type="EMBL" id="VKAC01000015">
    <property type="protein sequence ID" value="TXR52386.1"/>
    <property type="molecule type" value="Genomic_DNA"/>
</dbReference>
<feature type="domain" description="YdbS-like PH" evidence="2">
    <location>
        <begin position="248"/>
        <end position="305"/>
    </location>
</feature>
<feature type="domain" description="YdbS-like PH" evidence="2">
    <location>
        <begin position="83"/>
        <end position="162"/>
    </location>
</feature>
<feature type="transmembrane region" description="Helical" evidence="1">
    <location>
        <begin position="62"/>
        <end position="83"/>
    </location>
</feature>
<dbReference type="OrthoDB" id="3190163at2"/>
<dbReference type="PIRSF" id="PIRSF026631">
    <property type="entry name" value="UCP026631"/>
    <property type="match status" value="1"/>
</dbReference>
<dbReference type="InterPro" id="IPR014529">
    <property type="entry name" value="UCP026631"/>
</dbReference>
<keyword evidence="1" id="KW-0812">Transmembrane</keyword>
<dbReference type="PANTHER" id="PTHR34473">
    <property type="entry name" value="UPF0699 TRANSMEMBRANE PROTEIN YDBS"/>
    <property type="match status" value="1"/>
</dbReference>
<protein>
    <submittedName>
        <fullName evidence="3">PH domain-containing protein</fullName>
    </submittedName>
</protein>
<keyword evidence="4" id="KW-1185">Reference proteome</keyword>
<organism evidence="3 4">
    <name type="scientific">Quadrisphaera setariae</name>
    <dbReference type="NCBI Taxonomy" id="2593304"/>
    <lineage>
        <taxon>Bacteria</taxon>
        <taxon>Bacillati</taxon>
        <taxon>Actinomycetota</taxon>
        <taxon>Actinomycetes</taxon>
        <taxon>Kineosporiales</taxon>
        <taxon>Kineosporiaceae</taxon>
        <taxon>Quadrisphaera</taxon>
    </lineage>
</organism>
<feature type="domain" description="YdbS-like PH" evidence="2">
    <location>
        <begin position="373"/>
        <end position="449"/>
    </location>
</feature>
<feature type="transmembrane region" description="Helical" evidence="1">
    <location>
        <begin position="192"/>
        <end position="217"/>
    </location>
</feature>
<accession>A0A5C8Z637</accession>
<name>A0A5C8Z637_9ACTN</name>
<dbReference type="AlphaFoldDB" id="A0A5C8Z637"/>
<evidence type="ECO:0000256" key="1">
    <source>
        <dbReference type="SAM" id="Phobius"/>
    </source>
</evidence>
<proteinExistence type="predicted"/>
<keyword evidence="1" id="KW-1133">Transmembrane helix</keyword>
<sequence>MPGTAPVVPGAGAPAQRWERLHPVTPVLRSWRVLVVLLFLYAQERGRSAVNGEELPGHLELLIAVAALVGCVVVAVAASALSWRATRFTVDDEAVRLHSGVIAKRQRVARLDRLQAVDVVQPLVARLLGFAELRVEVAGGAGSQVRLAYLREADAQRLRNLLLARSAGLDFEGDAAPEAPEQQLVEVPFGRVAASVALSGAAVALGVVLVGVVVGAVTTREVGVLFGAAAPLLGLAGSLWTALSKGANWRVATSPDGVRLRSGLLESRTQTVPPGRVQAVRLTQPLLWRVFGWWRVHVNVAGFAGEGQESQSASTLLPVATAAEAGTVLALVLPALHDDLGPHGLEAGLRGTAAEGGWLVAPPAARWVDLVSWRRRGALVTEHALLLRRGRLRRELDVVPHERTQSLAVEQGPLQRRLGLATLALHSTPGPVRPRAEHLSAEQAVALLDEQAQRARTARAVAGPERWMEQPG</sequence>
<reference evidence="3 4" key="1">
    <citation type="submission" date="2019-07" db="EMBL/GenBank/DDBJ databases">
        <title>Quadrisphaera sp. strain DD2A genome sequencing and assembly.</title>
        <authorList>
            <person name="Kim I."/>
        </authorList>
    </citation>
    <scope>NUCLEOTIDE SEQUENCE [LARGE SCALE GENOMIC DNA]</scope>
    <source>
        <strain evidence="3 4">DD2A</strain>
    </source>
</reference>